<feature type="coiled-coil region" evidence="8">
    <location>
        <begin position="5"/>
        <end position="49"/>
    </location>
</feature>
<feature type="compositionally biased region" description="Basic residues" evidence="9">
    <location>
        <begin position="339"/>
        <end position="353"/>
    </location>
</feature>
<keyword evidence="2" id="KW-0548">Nucleotidyltransferase</keyword>
<evidence type="ECO:0000256" key="9">
    <source>
        <dbReference type="SAM" id="MobiDB-lite"/>
    </source>
</evidence>
<proteinExistence type="predicted"/>
<evidence type="ECO:0000256" key="1">
    <source>
        <dbReference type="ARBA" id="ARBA00022679"/>
    </source>
</evidence>
<evidence type="ECO:0000256" key="6">
    <source>
        <dbReference type="ARBA" id="ARBA00022918"/>
    </source>
</evidence>
<dbReference type="InterPro" id="IPR001878">
    <property type="entry name" value="Znf_CCHC"/>
</dbReference>
<dbReference type="SUPFAM" id="SSF53098">
    <property type="entry name" value="Ribonuclease H-like"/>
    <property type="match status" value="1"/>
</dbReference>
<dbReference type="InterPro" id="IPR036397">
    <property type="entry name" value="RNaseH_sf"/>
</dbReference>
<dbReference type="CDD" id="cd00303">
    <property type="entry name" value="retropepsin_like"/>
    <property type="match status" value="1"/>
</dbReference>
<dbReference type="Pfam" id="PF00665">
    <property type="entry name" value="rve"/>
    <property type="match status" value="1"/>
</dbReference>
<evidence type="ECO:0000256" key="8">
    <source>
        <dbReference type="SAM" id="Coils"/>
    </source>
</evidence>
<keyword evidence="1" id="KW-0808">Transferase</keyword>
<dbReference type="PANTHER" id="PTHR37984">
    <property type="entry name" value="PROTEIN CBG26694"/>
    <property type="match status" value="1"/>
</dbReference>
<dbReference type="InterPro" id="IPR012337">
    <property type="entry name" value="RNaseH-like_sf"/>
</dbReference>
<dbReference type="Gene3D" id="3.30.420.10">
    <property type="entry name" value="Ribonuclease H-like superfamily/Ribonuclease H"/>
    <property type="match status" value="1"/>
</dbReference>
<accession>A0A8S3QL30</accession>
<sequence length="1494" mass="170877">METKEEKLQKEVDELSKKLYHMHKEKGENLQLKQQLEHNNKIIEQLQKSTKTVYVAKERPFTKLSGRPEKDKDPIISDWLEDAREHLVTIPDEKAKIDFLMQNLISPAKDEIRLRPLLERDSADKILLLIHSIYDGDDSVSQLQQLFFQRNQKENETLQDYSLNLMKIFDQINKRDNTVLGDKDKVLKDRFIEGIKEPHLKREVKRFSYEHKTMKFLEFRQEVLLWVNENTQSWKVKLQMQDAEVVSNQAIKSEHTSKDNSEILKLLTKQQEMLEKQQQQIDRLSNRSNVKTYSDSTNNDVYNSHKPIVCYNCGGKGHKRPECPSAFQAQRSDEDTQKTHTRGQFRGRGRGYRGRYNQRGNRYQGRGGVVPSDSEESNIFKNIASKSPETEIVVENQSVIALIDTGSQVSTVTETYFKTLLQKKPILHDITKWMKVTGANDLPIPYLGYIELNISVAKTMIPNVGFLVVKDTDNISKLPFLLGSNFFMKMKEALEVYNETETNTLIGKQLSGILTVYNNSFDCEIDSPKISFVKIAGSNPVHIPGNSMKTVMCTTRQKDNNEKYCAVVQSLQGNQGSLPRNIMVVDSYAEISQGTVPVRMINIGLEDVWINQKTRVGTLHSASLIHEVSQDNIDIDIDQTQINVQIKKIDIAVCKQATTNTENKKIQLNDLDIEKENLTDEQIERVKDFKLRECKNNDVQHMHINQINLTDQIETMSTFPEYTANEIKQLQSSDNVLSVVLNFVEQGKLTTQMLTRQTKPVKNLSGHQGTERTLALLHKRCYWSDMVNDVKHWIKTCERCLVAKNPLPKVRPSMGSLIACKPLDILAMDFTVLEKSSDGRENVLVLTDVFTKFTQAFPTRDQKATTVAKVLVKDWFLKLGIPKRLHSDQGRNFEGVVIRELCRIYDIKKSRTTPYKPEGNAQTERFNRTMHDRLRTLMPEKKAKWPDYLPELTFMYNATPHSSTGYTPYFLMFGHEPRLPIDNLFHNDMTEIDTDLDTYLANHQKRMTEALKTANENIHKKASERQDIMNRGTDDKSIEIGSNILLKKHVQGRNKMQDNWHPTPYRVVHRFKDNVYGIQLADGSGPVRNVTRREICDTGKVDMMQNSSSDITEDSNSSFGGWNVTIVDPNSLPIQIDHQESGEDEQDVTTASVDDDNSIRRSKRTNAGKHSNPFNLPKSVLLKETSVHGNIEPVKFEQLGEAIAALGTSLGQSLGQTLQEGCLVQPVAYVESLSHQPDALDNMPDMLKEHKINIRDEQVNGSTIRYWIDKVSSKMKPRKQDVPSLPFHNMLRSKRKPASPKKKAAPVEVSTDSNTESEDESMVYVVVEEPQQEVQQDIQPDDVIQADDEIASVEEEVTVPGNADDDQDRTEEHSELEEDASLPEESGGSEHETSLDDQVYDLATDALHDENIDDDEEDENIDDDEEDDDNTPEPQQRRSTRTKTSTATTKYKDFVVPPVSRVHNQNGWFVPITLGLQHLLECLSTWLMRFLERC</sequence>
<evidence type="ECO:0000259" key="11">
    <source>
        <dbReference type="PROSITE" id="PS50994"/>
    </source>
</evidence>
<comment type="caution">
    <text evidence="12">The sequence shown here is derived from an EMBL/GenBank/DDBJ whole genome shotgun (WGS) entry which is preliminary data.</text>
</comment>
<evidence type="ECO:0008006" key="14">
    <source>
        <dbReference type="Google" id="ProtNLM"/>
    </source>
</evidence>
<keyword evidence="8" id="KW-0175">Coiled coil</keyword>
<feature type="domain" description="CCHC-type" evidence="10">
    <location>
        <begin position="310"/>
        <end position="325"/>
    </location>
</feature>
<evidence type="ECO:0000256" key="2">
    <source>
        <dbReference type="ARBA" id="ARBA00022695"/>
    </source>
</evidence>
<feature type="compositionally biased region" description="Acidic residues" evidence="9">
    <location>
        <begin position="1353"/>
        <end position="1382"/>
    </location>
</feature>
<feature type="region of interest" description="Disordered" evidence="9">
    <location>
        <begin position="1353"/>
        <end position="1446"/>
    </location>
</feature>
<keyword evidence="7" id="KW-0862">Zinc</keyword>
<keyword evidence="5" id="KW-0378">Hydrolase</keyword>
<dbReference type="PROSITE" id="PS00141">
    <property type="entry name" value="ASP_PROTEASE"/>
    <property type="match status" value="1"/>
</dbReference>
<evidence type="ECO:0000313" key="13">
    <source>
        <dbReference type="Proteomes" id="UP000683360"/>
    </source>
</evidence>
<dbReference type="Pfam" id="PF17921">
    <property type="entry name" value="Integrase_H2C2"/>
    <property type="match status" value="1"/>
</dbReference>
<evidence type="ECO:0000256" key="7">
    <source>
        <dbReference type="PROSITE-ProRule" id="PRU00047"/>
    </source>
</evidence>
<dbReference type="GO" id="GO:0015074">
    <property type="term" value="P:DNA integration"/>
    <property type="evidence" value="ECO:0007669"/>
    <property type="project" value="InterPro"/>
</dbReference>
<evidence type="ECO:0000259" key="10">
    <source>
        <dbReference type="PROSITE" id="PS50158"/>
    </source>
</evidence>
<dbReference type="InterPro" id="IPR041588">
    <property type="entry name" value="Integrase_H2C2"/>
</dbReference>
<dbReference type="InterPro" id="IPR036875">
    <property type="entry name" value="Znf_CCHC_sf"/>
</dbReference>
<dbReference type="GO" id="GO:0004519">
    <property type="term" value="F:endonuclease activity"/>
    <property type="evidence" value="ECO:0007669"/>
    <property type="project" value="UniProtKB-KW"/>
</dbReference>
<gene>
    <name evidence="12" type="ORF">MEDL_12337</name>
</gene>
<dbReference type="InterPro" id="IPR021109">
    <property type="entry name" value="Peptidase_aspartic_dom_sf"/>
</dbReference>
<dbReference type="Proteomes" id="UP000683360">
    <property type="component" value="Unassembled WGS sequence"/>
</dbReference>
<dbReference type="GO" id="GO:0003964">
    <property type="term" value="F:RNA-directed DNA polymerase activity"/>
    <property type="evidence" value="ECO:0007669"/>
    <property type="project" value="UniProtKB-KW"/>
</dbReference>
<feature type="region of interest" description="Disordered" evidence="9">
    <location>
        <begin position="1139"/>
        <end position="1176"/>
    </location>
</feature>
<dbReference type="EMBL" id="CAJPWZ010000649">
    <property type="protein sequence ID" value="CAG2197515.1"/>
    <property type="molecule type" value="Genomic_DNA"/>
</dbReference>
<dbReference type="GO" id="GO:0004190">
    <property type="term" value="F:aspartic-type endopeptidase activity"/>
    <property type="evidence" value="ECO:0007669"/>
    <property type="project" value="InterPro"/>
</dbReference>
<dbReference type="SUPFAM" id="SSF50630">
    <property type="entry name" value="Acid proteases"/>
    <property type="match status" value="1"/>
</dbReference>
<keyword evidence="3" id="KW-0540">Nuclease</keyword>
<dbReference type="InterPro" id="IPR050951">
    <property type="entry name" value="Retrovirus_Pol_polyprotein"/>
</dbReference>
<keyword evidence="13" id="KW-1185">Reference proteome</keyword>
<organism evidence="12 13">
    <name type="scientific">Mytilus edulis</name>
    <name type="common">Blue mussel</name>
    <dbReference type="NCBI Taxonomy" id="6550"/>
    <lineage>
        <taxon>Eukaryota</taxon>
        <taxon>Metazoa</taxon>
        <taxon>Spiralia</taxon>
        <taxon>Lophotrochozoa</taxon>
        <taxon>Mollusca</taxon>
        <taxon>Bivalvia</taxon>
        <taxon>Autobranchia</taxon>
        <taxon>Pteriomorphia</taxon>
        <taxon>Mytilida</taxon>
        <taxon>Mytiloidea</taxon>
        <taxon>Mytilidae</taxon>
        <taxon>Mytilinae</taxon>
        <taxon>Mytilus</taxon>
    </lineage>
</organism>
<evidence type="ECO:0000256" key="5">
    <source>
        <dbReference type="ARBA" id="ARBA00022801"/>
    </source>
</evidence>
<protein>
    <recommendedName>
        <fullName evidence="14">Endonuclease</fullName>
    </recommendedName>
</protein>
<feature type="compositionally biased region" description="Basic residues" evidence="9">
    <location>
        <begin position="1291"/>
        <end position="1304"/>
    </location>
</feature>
<dbReference type="GO" id="GO:0006508">
    <property type="term" value="P:proteolysis"/>
    <property type="evidence" value="ECO:0007669"/>
    <property type="project" value="InterPro"/>
</dbReference>
<evidence type="ECO:0000313" key="12">
    <source>
        <dbReference type="EMBL" id="CAG2197515.1"/>
    </source>
</evidence>
<evidence type="ECO:0000256" key="3">
    <source>
        <dbReference type="ARBA" id="ARBA00022722"/>
    </source>
</evidence>
<dbReference type="Gene3D" id="2.40.70.10">
    <property type="entry name" value="Acid Proteases"/>
    <property type="match status" value="1"/>
</dbReference>
<dbReference type="FunFam" id="3.30.420.10:FF:000032">
    <property type="entry name" value="Retrovirus-related Pol polyprotein from transposon 297-like Protein"/>
    <property type="match status" value="1"/>
</dbReference>
<keyword evidence="7" id="KW-0479">Metal-binding</keyword>
<feature type="compositionally biased region" description="Acidic residues" evidence="9">
    <location>
        <begin position="1411"/>
        <end position="1431"/>
    </location>
</feature>
<dbReference type="Gene3D" id="1.10.340.70">
    <property type="match status" value="1"/>
</dbReference>
<dbReference type="PROSITE" id="PS50158">
    <property type="entry name" value="ZF_CCHC"/>
    <property type="match status" value="1"/>
</dbReference>
<dbReference type="SMART" id="SM00343">
    <property type="entry name" value="ZnF_C2HC"/>
    <property type="match status" value="1"/>
</dbReference>
<keyword evidence="4" id="KW-0255">Endonuclease</keyword>
<feature type="region of interest" description="Disordered" evidence="9">
    <location>
        <begin position="327"/>
        <end position="374"/>
    </location>
</feature>
<keyword evidence="7" id="KW-0863">Zinc-finger</keyword>
<dbReference type="GO" id="GO:0003676">
    <property type="term" value="F:nucleic acid binding"/>
    <property type="evidence" value="ECO:0007669"/>
    <property type="project" value="InterPro"/>
</dbReference>
<dbReference type="PANTHER" id="PTHR37984:SF15">
    <property type="entry name" value="INTEGRASE CATALYTIC DOMAIN-CONTAINING PROTEIN"/>
    <property type="match status" value="1"/>
</dbReference>
<reference evidence="12" key="1">
    <citation type="submission" date="2021-03" db="EMBL/GenBank/DDBJ databases">
        <authorList>
            <person name="Bekaert M."/>
        </authorList>
    </citation>
    <scope>NUCLEOTIDE SEQUENCE</scope>
</reference>
<keyword evidence="6" id="KW-0695">RNA-directed DNA polymerase</keyword>
<dbReference type="InterPro" id="IPR001584">
    <property type="entry name" value="Integrase_cat-core"/>
</dbReference>
<dbReference type="PROSITE" id="PS50994">
    <property type="entry name" value="INTEGRASE"/>
    <property type="match status" value="1"/>
</dbReference>
<dbReference type="GO" id="GO:0008270">
    <property type="term" value="F:zinc ion binding"/>
    <property type="evidence" value="ECO:0007669"/>
    <property type="project" value="UniProtKB-KW"/>
</dbReference>
<dbReference type="SUPFAM" id="SSF57756">
    <property type="entry name" value="Retrovirus zinc finger-like domains"/>
    <property type="match status" value="1"/>
</dbReference>
<feature type="domain" description="Integrase catalytic" evidence="11">
    <location>
        <begin position="818"/>
        <end position="976"/>
    </location>
</feature>
<evidence type="ECO:0000256" key="4">
    <source>
        <dbReference type="ARBA" id="ARBA00022759"/>
    </source>
</evidence>
<dbReference type="InterPro" id="IPR001969">
    <property type="entry name" value="Aspartic_peptidase_AS"/>
</dbReference>
<feature type="compositionally biased region" description="Low complexity" evidence="9">
    <location>
        <begin position="354"/>
        <end position="364"/>
    </location>
</feature>
<feature type="region of interest" description="Disordered" evidence="9">
    <location>
        <begin position="1275"/>
        <end position="1320"/>
    </location>
</feature>
<name>A0A8S3QL30_MYTED</name>
<dbReference type="Pfam" id="PF00098">
    <property type="entry name" value="zf-CCHC"/>
    <property type="match status" value="1"/>
</dbReference>
<dbReference type="OrthoDB" id="10062030at2759"/>